<reference evidence="1" key="2">
    <citation type="submission" date="2022-01" db="EMBL/GenBank/DDBJ databases">
        <authorList>
            <person name="Yamashiro T."/>
            <person name="Shiraishi A."/>
            <person name="Satake H."/>
            <person name="Nakayama K."/>
        </authorList>
    </citation>
    <scope>NUCLEOTIDE SEQUENCE</scope>
</reference>
<gene>
    <name evidence="1" type="ORF">Tco_0909865</name>
</gene>
<comment type="caution">
    <text evidence="1">The sequence shown here is derived from an EMBL/GenBank/DDBJ whole genome shotgun (WGS) entry which is preliminary data.</text>
</comment>
<dbReference type="EMBL" id="BQNB010014555">
    <property type="protein sequence ID" value="GJT29590.1"/>
    <property type="molecule type" value="Genomic_DNA"/>
</dbReference>
<evidence type="ECO:0000313" key="2">
    <source>
        <dbReference type="Proteomes" id="UP001151760"/>
    </source>
</evidence>
<sequence>MDKEDLLAEFDGIKATVHIIDKRKGEVATSCLEKELDLVKDIIAVIEKALKLRVLALSQMFAIKFLHPKPMTTQGSVGFDNMLDPGCKDELAADNDQEGLVKLVGCKDEKVVDEKVKDEKVVDEKVVDENGQASPHLTAKEVQQPPSKVCVDVHVDHVLLINLF</sequence>
<name>A0ABQ5CSH6_9ASTR</name>
<keyword evidence="2" id="KW-1185">Reference proteome</keyword>
<dbReference type="Proteomes" id="UP001151760">
    <property type="component" value="Unassembled WGS sequence"/>
</dbReference>
<evidence type="ECO:0000313" key="1">
    <source>
        <dbReference type="EMBL" id="GJT29590.1"/>
    </source>
</evidence>
<accession>A0ABQ5CSH6</accession>
<reference evidence="1" key="1">
    <citation type="journal article" date="2022" name="Int. J. Mol. Sci.">
        <title>Draft Genome of Tanacetum Coccineum: Genomic Comparison of Closely Related Tanacetum-Family Plants.</title>
        <authorList>
            <person name="Yamashiro T."/>
            <person name="Shiraishi A."/>
            <person name="Nakayama K."/>
            <person name="Satake H."/>
        </authorList>
    </citation>
    <scope>NUCLEOTIDE SEQUENCE</scope>
</reference>
<protein>
    <submittedName>
        <fullName evidence="1">Uncharacterized protein</fullName>
    </submittedName>
</protein>
<proteinExistence type="predicted"/>
<organism evidence="1 2">
    <name type="scientific">Tanacetum coccineum</name>
    <dbReference type="NCBI Taxonomy" id="301880"/>
    <lineage>
        <taxon>Eukaryota</taxon>
        <taxon>Viridiplantae</taxon>
        <taxon>Streptophyta</taxon>
        <taxon>Embryophyta</taxon>
        <taxon>Tracheophyta</taxon>
        <taxon>Spermatophyta</taxon>
        <taxon>Magnoliopsida</taxon>
        <taxon>eudicotyledons</taxon>
        <taxon>Gunneridae</taxon>
        <taxon>Pentapetalae</taxon>
        <taxon>asterids</taxon>
        <taxon>campanulids</taxon>
        <taxon>Asterales</taxon>
        <taxon>Asteraceae</taxon>
        <taxon>Asteroideae</taxon>
        <taxon>Anthemideae</taxon>
        <taxon>Anthemidinae</taxon>
        <taxon>Tanacetum</taxon>
    </lineage>
</organism>